<dbReference type="STRING" id="3708.A0A078HZM8"/>
<evidence type="ECO:0000313" key="7">
    <source>
        <dbReference type="EMBL" id="CDY43342.1"/>
    </source>
</evidence>
<sequence length="135" mass="15796">MNHLIVFVFISSMCIGLNEASCKKNHVVFHNQLIPGSILSIDCKDNMGIRKSDQLSFNATPYIVAFSDYNWADETQWTCIISHGPNNKFYYGLEVYHSNYQRCGQLRSWIARVDGIWFTRRFWDPPGWVLPWKTQ</sequence>
<keyword evidence="8" id="KW-1185">Reference proteome</keyword>
<evidence type="ECO:0000313" key="8">
    <source>
        <dbReference type="Proteomes" id="UP000028999"/>
    </source>
</evidence>
<comment type="subcellular location">
    <subcellularLocation>
        <location evidence="1">Secreted</location>
    </subcellularLocation>
</comment>
<gene>
    <name evidence="7" type="primary">BnaC04g25140D</name>
    <name evidence="7" type="ORF">GSBRNA2T00076398001</name>
</gene>
<proteinExistence type="inferred from homology"/>
<keyword evidence="5 6" id="KW-0732">Signal</keyword>
<feature type="signal peptide" evidence="6">
    <location>
        <begin position="1"/>
        <end position="20"/>
    </location>
</feature>
<evidence type="ECO:0000256" key="4">
    <source>
        <dbReference type="ARBA" id="ARBA00022525"/>
    </source>
</evidence>
<dbReference type="PaxDb" id="3708-A0A078HZM8"/>
<evidence type="ECO:0000256" key="2">
    <source>
        <dbReference type="ARBA" id="ARBA00005581"/>
    </source>
</evidence>
<comment type="similarity">
    <text evidence="2">Belongs to the plant self-incompatibility (S1) protein family.</text>
</comment>
<organism evidence="7 8">
    <name type="scientific">Brassica napus</name>
    <name type="common">Rape</name>
    <dbReference type="NCBI Taxonomy" id="3708"/>
    <lineage>
        <taxon>Eukaryota</taxon>
        <taxon>Viridiplantae</taxon>
        <taxon>Streptophyta</taxon>
        <taxon>Embryophyta</taxon>
        <taxon>Tracheophyta</taxon>
        <taxon>Spermatophyta</taxon>
        <taxon>Magnoliopsida</taxon>
        <taxon>eudicotyledons</taxon>
        <taxon>Gunneridae</taxon>
        <taxon>Pentapetalae</taxon>
        <taxon>rosids</taxon>
        <taxon>malvids</taxon>
        <taxon>Brassicales</taxon>
        <taxon>Brassicaceae</taxon>
        <taxon>Brassiceae</taxon>
        <taxon>Brassica</taxon>
    </lineage>
</organism>
<evidence type="ECO:0000256" key="1">
    <source>
        <dbReference type="ARBA" id="ARBA00004613"/>
    </source>
</evidence>
<dbReference type="Pfam" id="PF05938">
    <property type="entry name" value="Self-incomp_S1"/>
    <property type="match status" value="1"/>
</dbReference>
<keyword evidence="4" id="KW-0964">Secreted</keyword>
<name>A0A078HZM8_BRANA</name>
<dbReference type="GO" id="GO:0060320">
    <property type="term" value="P:rejection of self pollen"/>
    <property type="evidence" value="ECO:0007669"/>
    <property type="project" value="UniProtKB-KW"/>
</dbReference>
<evidence type="ECO:0000256" key="3">
    <source>
        <dbReference type="ARBA" id="ARBA00022471"/>
    </source>
</evidence>
<dbReference type="EMBL" id="LK032553">
    <property type="protein sequence ID" value="CDY43342.1"/>
    <property type="molecule type" value="Genomic_DNA"/>
</dbReference>
<reference evidence="7 8" key="1">
    <citation type="journal article" date="2014" name="Science">
        <title>Plant genetics. Early allopolyploid evolution in the post-Neolithic Brassica napus oilseed genome.</title>
        <authorList>
            <person name="Chalhoub B."/>
            <person name="Denoeud F."/>
            <person name="Liu S."/>
            <person name="Parkin I.A."/>
            <person name="Tang H."/>
            <person name="Wang X."/>
            <person name="Chiquet J."/>
            <person name="Belcram H."/>
            <person name="Tong C."/>
            <person name="Samans B."/>
            <person name="Correa M."/>
            <person name="Da Silva C."/>
            <person name="Just J."/>
            <person name="Falentin C."/>
            <person name="Koh C.S."/>
            <person name="Le Clainche I."/>
            <person name="Bernard M."/>
            <person name="Bento P."/>
            <person name="Noel B."/>
            <person name="Labadie K."/>
            <person name="Alberti A."/>
            <person name="Charles M."/>
            <person name="Arnaud D."/>
            <person name="Guo H."/>
            <person name="Daviaud C."/>
            <person name="Alamery S."/>
            <person name="Jabbari K."/>
            <person name="Zhao M."/>
            <person name="Edger P.P."/>
            <person name="Chelaifa H."/>
            <person name="Tack D."/>
            <person name="Lassalle G."/>
            <person name="Mestiri I."/>
            <person name="Schnel N."/>
            <person name="Le Paslier M.C."/>
            <person name="Fan G."/>
            <person name="Renault V."/>
            <person name="Bayer P.E."/>
            <person name="Golicz A.A."/>
            <person name="Manoli S."/>
            <person name="Lee T.H."/>
            <person name="Thi V.H."/>
            <person name="Chalabi S."/>
            <person name="Hu Q."/>
            <person name="Fan C."/>
            <person name="Tollenaere R."/>
            <person name="Lu Y."/>
            <person name="Battail C."/>
            <person name="Shen J."/>
            <person name="Sidebottom C.H."/>
            <person name="Wang X."/>
            <person name="Canaguier A."/>
            <person name="Chauveau A."/>
            <person name="Berard A."/>
            <person name="Deniot G."/>
            <person name="Guan M."/>
            <person name="Liu Z."/>
            <person name="Sun F."/>
            <person name="Lim Y.P."/>
            <person name="Lyons E."/>
            <person name="Town C.D."/>
            <person name="Bancroft I."/>
            <person name="Wang X."/>
            <person name="Meng J."/>
            <person name="Ma J."/>
            <person name="Pires J.C."/>
            <person name="King G.J."/>
            <person name="Brunel D."/>
            <person name="Delourme R."/>
            <person name="Renard M."/>
            <person name="Aury J.M."/>
            <person name="Adams K.L."/>
            <person name="Batley J."/>
            <person name="Snowdon R.J."/>
            <person name="Tost J."/>
            <person name="Edwards D."/>
            <person name="Zhou Y."/>
            <person name="Hua W."/>
            <person name="Sharpe A.G."/>
            <person name="Paterson A.H."/>
            <person name="Guan C."/>
            <person name="Wincker P."/>
        </authorList>
    </citation>
    <scope>NUCLEOTIDE SEQUENCE [LARGE SCALE GENOMIC DNA]</scope>
    <source>
        <strain evidence="8">cv. Darmor-bzh</strain>
    </source>
</reference>
<dbReference type="Gramene" id="CDY43342">
    <property type="protein sequence ID" value="CDY43342"/>
    <property type="gene ID" value="GSBRNA2T00076398001"/>
</dbReference>
<keyword evidence="3" id="KW-0713">Self-incompatibility</keyword>
<dbReference type="InterPro" id="IPR010264">
    <property type="entry name" value="Self-incomp_S1"/>
</dbReference>
<feature type="chain" id="PRO_5036476748" evidence="6">
    <location>
        <begin position="21"/>
        <end position="135"/>
    </location>
</feature>
<evidence type="ECO:0000256" key="6">
    <source>
        <dbReference type="SAM" id="SignalP"/>
    </source>
</evidence>
<protein>
    <submittedName>
        <fullName evidence="7">BnaC04g25140D protein</fullName>
    </submittedName>
</protein>
<dbReference type="OMA" id="KYWYDIE"/>
<accession>A0A078HZM8</accession>
<dbReference type="AlphaFoldDB" id="A0A078HZM8"/>
<evidence type="ECO:0000256" key="5">
    <source>
        <dbReference type="ARBA" id="ARBA00022729"/>
    </source>
</evidence>
<dbReference type="GO" id="GO:0005576">
    <property type="term" value="C:extracellular region"/>
    <property type="evidence" value="ECO:0007669"/>
    <property type="project" value="UniProtKB-SubCell"/>
</dbReference>
<dbReference type="Proteomes" id="UP000028999">
    <property type="component" value="Unassembled WGS sequence"/>
</dbReference>